<dbReference type="PROSITE" id="PS50092">
    <property type="entry name" value="TSP1"/>
    <property type="match status" value="5"/>
</dbReference>
<protein>
    <submittedName>
        <fullName evidence="6">Coadhesin-like</fullName>
    </submittedName>
</protein>
<feature type="signal peptide" evidence="4">
    <location>
        <begin position="1"/>
        <end position="25"/>
    </location>
</feature>
<dbReference type="InterPro" id="IPR036383">
    <property type="entry name" value="TSP1_rpt_sf"/>
</dbReference>
<dbReference type="InterPro" id="IPR000884">
    <property type="entry name" value="TSP1_rpt"/>
</dbReference>
<name>A0A9J7M1G2_BRAFL</name>
<keyword evidence="5" id="KW-1185">Reference proteome</keyword>
<evidence type="ECO:0000313" key="5">
    <source>
        <dbReference type="Proteomes" id="UP000001554"/>
    </source>
</evidence>
<reference evidence="6" key="2">
    <citation type="submission" date="2025-08" db="UniProtKB">
        <authorList>
            <consortium name="RefSeq"/>
        </authorList>
    </citation>
    <scope>IDENTIFICATION</scope>
    <source>
        <strain evidence="6">S238N-H82</strain>
        <tissue evidence="6">Testes</tissue>
    </source>
</reference>
<feature type="region of interest" description="Disordered" evidence="3">
    <location>
        <begin position="111"/>
        <end position="132"/>
    </location>
</feature>
<reference evidence="5" key="1">
    <citation type="journal article" date="2020" name="Nat. Ecol. Evol.">
        <title>Deeply conserved synteny resolves early events in vertebrate evolution.</title>
        <authorList>
            <person name="Simakov O."/>
            <person name="Marletaz F."/>
            <person name="Yue J.X."/>
            <person name="O'Connell B."/>
            <person name="Jenkins J."/>
            <person name="Brandt A."/>
            <person name="Calef R."/>
            <person name="Tung C.H."/>
            <person name="Huang T.K."/>
            <person name="Schmutz J."/>
            <person name="Satoh N."/>
            <person name="Yu J.K."/>
            <person name="Putnam N.H."/>
            <person name="Green R.E."/>
            <person name="Rokhsar D.S."/>
        </authorList>
    </citation>
    <scope>NUCLEOTIDE SEQUENCE [LARGE SCALE GENOMIC DNA]</scope>
    <source>
        <strain evidence="5">S238N-H82</strain>
    </source>
</reference>
<dbReference type="RefSeq" id="XP_035691360.1">
    <property type="nucleotide sequence ID" value="XM_035835467.1"/>
</dbReference>
<dbReference type="InterPro" id="IPR052065">
    <property type="entry name" value="Compl_asym_regulator"/>
</dbReference>
<dbReference type="Pfam" id="PF00090">
    <property type="entry name" value="TSP_1"/>
    <property type="match status" value="5"/>
</dbReference>
<dbReference type="Gene3D" id="2.20.100.10">
    <property type="entry name" value="Thrombospondin type-1 (TSP1) repeat"/>
    <property type="match status" value="5"/>
</dbReference>
<proteinExistence type="predicted"/>
<dbReference type="KEGG" id="bfo:118426203"/>
<dbReference type="PANTHER" id="PTHR22906:SF46">
    <property type="entry name" value="HEMICENTIN-1-LIKE"/>
    <property type="match status" value="1"/>
</dbReference>
<dbReference type="OMA" id="LATHAGC"/>
<dbReference type="OrthoDB" id="5917978at2759"/>
<keyword evidence="1" id="KW-0677">Repeat</keyword>
<keyword evidence="4" id="KW-0732">Signal</keyword>
<gene>
    <name evidence="6" type="primary">LOC118426203</name>
</gene>
<dbReference type="Proteomes" id="UP000001554">
    <property type="component" value="Chromosome 11"/>
</dbReference>
<evidence type="ECO:0000256" key="4">
    <source>
        <dbReference type="SAM" id="SignalP"/>
    </source>
</evidence>
<feature type="chain" id="PRO_5039897952" evidence="4">
    <location>
        <begin position="26"/>
        <end position="341"/>
    </location>
</feature>
<accession>A0A9J7M1G2</accession>
<organism evidence="5 6">
    <name type="scientific">Branchiostoma floridae</name>
    <name type="common">Florida lancelet</name>
    <name type="synonym">Amphioxus</name>
    <dbReference type="NCBI Taxonomy" id="7739"/>
    <lineage>
        <taxon>Eukaryota</taxon>
        <taxon>Metazoa</taxon>
        <taxon>Chordata</taxon>
        <taxon>Cephalochordata</taxon>
        <taxon>Leptocardii</taxon>
        <taxon>Amphioxiformes</taxon>
        <taxon>Branchiostomatidae</taxon>
        <taxon>Branchiostoma</taxon>
    </lineage>
</organism>
<sequence>MNLLRAKFVVLAAVLLIVLVDDTAAWRRRRRRRCPWRACAWGGWSAWTVCTASCGDQGTQLRTRGIAVSAQCGGPGCTGPSSQLQACNRRCCPRDCQWHNWSSWSACTATCGSSGTQSRTRGRSSEQCGGRGCSGSSSQVQACNRQCCPVNCQWSSWGSWSSCSASCGSGTQTRTRSIAVPASCAGSACDGGTTESKSCNGGCCPRNCQWHNWSTWSACTASCGNSGTRSRTRGKTAEYCGGSQCSGDGDQVEACNRVCCPENCRWLSWGSWGTCTHQCGNTGTRQRTRATEAATCGGIECTGDDSETSPCNRYCPNGSPNGPGCNCAGTGYNGTCCDNGK</sequence>
<dbReference type="SUPFAM" id="SSF82895">
    <property type="entry name" value="TSP-1 type 1 repeat"/>
    <property type="match status" value="5"/>
</dbReference>
<evidence type="ECO:0000256" key="2">
    <source>
        <dbReference type="ARBA" id="ARBA00023157"/>
    </source>
</evidence>
<dbReference type="AlphaFoldDB" id="A0A9J7M1G2"/>
<evidence type="ECO:0000256" key="1">
    <source>
        <dbReference type="ARBA" id="ARBA00022737"/>
    </source>
</evidence>
<evidence type="ECO:0000313" key="6">
    <source>
        <dbReference type="RefSeq" id="XP_035691360.1"/>
    </source>
</evidence>
<keyword evidence="2" id="KW-1015">Disulfide bond</keyword>
<dbReference type="PANTHER" id="PTHR22906">
    <property type="entry name" value="PROPERDIN"/>
    <property type="match status" value="1"/>
</dbReference>
<dbReference type="SMART" id="SM00209">
    <property type="entry name" value="TSP1"/>
    <property type="match status" value="5"/>
</dbReference>
<dbReference type="GeneID" id="118426203"/>
<evidence type="ECO:0000256" key="3">
    <source>
        <dbReference type="SAM" id="MobiDB-lite"/>
    </source>
</evidence>